<evidence type="ECO:0000313" key="3">
    <source>
        <dbReference type="EMBL" id="QZT32613.1"/>
    </source>
</evidence>
<dbReference type="InterPro" id="IPR050259">
    <property type="entry name" value="SDR"/>
</dbReference>
<dbReference type="Gene3D" id="3.40.50.720">
    <property type="entry name" value="NAD(P)-binding Rossmann-like Domain"/>
    <property type="match status" value="1"/>
</dbReference>
<keyword evidence="2" id="KW-0560">Oxidoreductase</keyword>
<gene>
    <name evidence="3" type="ORF">HUR95_09400</name>
</gene>
<dbReference type="Pfam" id="PF13561">
    <property type="entry name" value="adh_short_C2"/>
    <property type="match status" value="1"/>
</dbReference>
<dbReference type="RefSeq" id="WP_222822488.1">
    <property type="nucleotide sequence ID" value="NZ_CP082237.1"/>
</dbReference>
<dbReference type="PANTHER" id="PTHR42879">
    <property type="entry name" value="3-OXOACYL-(ACYL-CARRIER-PROTEIN) REDUCTASE"/>
    <property type="match status" value="1"/>
</dbReference>
<evidence type="ECO:0000256" key="1">
    <source>
        <dbReference type="ARBA" id="ARBA00006484"/>
    </source>
</evidence>
<accession>A0A8X8L8Y0</accession>
<dbReference type="InterPro" id="IPR036291">
    <property type="entry name" value="NAD(P)-bd_dom_sf"/>
</dbReference>
<sequence>MPSRVALITGGASGLGVQTALHLAAQGIHVMINYRQSRDKALALQQRIIEQGVRCGLVQGDVSRKEDCRRMVRQTVDQLGSLDILINNAGPYIFERKKLVAYTDEEWELMINGNLSAAFYLCREAIPHMRQKKWGRIINLGFSHAHEATGWMHRAAFAAAKVGLVSLTKSLAMEESEYGITVNMVCPGDIVGPHKEQTIKQVRQERSFNLAPIGRPGSGEDIARVIAFLVQEDSDFITGSIIDINGGLNVQAKQLTRNKKEGKPR</sequence>
<dbReference type="GO" id="GO:0016491">
    <property type="term" value="F:oxidoreductase activity"/>
    <property type="evidence" value="ECO:0007669"/>
    <property type="project" value="UniProtKB-KW"/>
</dbReference>
<reference evidence="3 4" key="1">
    <citation type="journal article" date="2020" name="Extremophiles">
        <title>Genomic analysis of Caldalkalibacillus thermarum TA2.A1 reveals aerobic alkaliphilic metabolism and evolutionary hallmarks linking alkaliphilic bacteria and plant life.</title>
        <authorList>
            <person name="de Jong S.I."/>
            <person name="van den Broek M.A."/>
            <person name="Merkel A.Y."/>
            <person name="de la Torre Cortes P."/>
            <person name="Kalamorz F."/>
            <person name="Cook G.M."/>
            <person name="van Loosdrecht M.C.M."/>
            <person name="McMillan D.G.G."/>
        </authorList>
    </citation>
    <scope>NUCLEOTIDE SEQUENCE [LARGE SCALE GENOMIC DNA]</scope>
    <source>
        <strain evidence="3 4">TA2.A1</strain>
    </source>
</reference>
<dbReference type="PANTHER" id="PTHR42879:SF2">
    <property type="entry name" value="3-OXOACYL-[ACYL-CARRIER-PROTEIN] REDUCTASE FABG"/>
    <property type="match status" value="1"/>
</dbReference>
<dbReference type="InterPro" id="IPR002347">
    <property type="entry name" value="SDR_fam"/>
</dbReference>
<comment type="similarity">
    <text evidence="1">Belongs to the short-chain dehydrogenases/reductases (SDR) family.</text>
</comment>
<evidence type="ECO:0000256" key="2">
    <source>
        <dbReference type="ARBA" id="ARBA00023002"/>
    </source>
</evidence>
<protein>
    <submittedName>
        <fullName evidence="3">SDR family oxidoreductase</fullName>
    </submittedName>
</protein>
<dbReference type="PRINTS" id="PR00080">
    <property type="entry name" value="SDRFAMILY"/>
</dbReference>
<proteinExistence type="inferred from homology"/>
<dbReference type="EMBL" id="CP082237">
    <property type="protein sequence ID" value="QZT32613.1"/>
    <property type="molecule type" value="Genomic_DNA"/>
</dbReference>
<dbReference type="AlphaFoldDB" id="A0A8X8L8Y0"/>
<name>A0A8X8L8Y0_CALTT</name>
<organism evidence="3 4">
    <name type="scientific">Caldalkalibacillus thermarum (strain TA2.A1)</name>
    <dbReference type="NCBI Taxonomy" id="986075"/>
    <lineage>
        <taxon>Bacteria</taxon>
        <taxon>Bacillati</taxon>
        <taxon>Bacillota</taxon>
        <taxon>Bacilli</taxon>
        <taxon>Bacillales</taxon>
        <taxon>Bacillaceae</taxon>
        <taxon>Caldalkalibacillus</taxon>
    </lineage>
</organism>
<dbReference type="FunFam" id="3.40.50.720:FF:000173">
    <property type="entry name" value="3-oxoacyl-[acyl-carrier protein] reductase"/>
    <property type="match status" value="1"/>
</dbReference>
<dbReference type="Proteomes" id="UP000825179">
    <property type="component" value="Chromosome"/>
</dbReference>
<keyword evidence="4" id="KW-1185">Reference proteome</keyword>
<evidence type="ECO:0000313" key="4">
    <source>
        <dbReference type="Proteomes" id="UP000825179"/>
    </source>
</evidence>
<dbReference type="CDD" id="cd05233">
    <property type="entry name" value="SDR_c"/>
    <property type="match status" value="1"/>
</dbReference>
<dbReference type="PRINTS" id="PR00081">
    <property type="entry name" value="GDHRDH"/>
</dbReference>
<dbReference type="KEGG" id="cthu:HUR95_09400"/>
<dbReference type="SUPFAM" id="SSF51735">
    <property type="entry name" value="NAD(P)-binding Rossmann-fold domains"/>
    <property type="match status" value="1"/>
</dbReference>